<keyword evidence="4" id="KW-1185">Reference proteome</keyword>
<gene>
    <name evidence="3" type="ORF">HUK82_06935</name>
</gene>
<dbReference type="AlphaFoldDB" id="A0A850P8R6"/>
<dbReference type="CDD" id="cd00165">
    <property type="entry name" value="S4"/>
    <property type="match status" value="1"/>
</dbReference>
<dbReference type="Gene3D" id="3.10.290.10">
    <property type="entry name" value="RNA-binding S4 domain"/>
    <property type="match status" value="1"/>
</dbReference>
<name>A0A850P8R6_9PROT</name>
<evidence type="ECO:0000259" key="2">
    <source>
        <dbReference type="SMART" id="SM00363"/>
    </source>
</evidence>
<dbReference type="Proteomes" id="UP000585665">
    <property type="component" value="Unassembled WGS sequence"/>
</dbReference>
<feature type="domain" description="RNA-binding S4" evidence="2">
    <location>
        <begin position="20"/>
        <end position="85"/>
    </location>
</feature>
<dbReference type="SMART" id="SM00363">
    <property type="entry name" value="S4"/>
    <property type="match status" value="1"/>
</dbReference>
<dbReference type="InterPro" id="IPR002942">
    <property type="entry name" value="S4_RNA-bd"/>
</dbReference>
<dbReference type="InterPro" id="IPR036986">
    <property type="entry name" value="S4_RNA-bd_sf"/>
</dbReference>
<dbReference type="SUPFAM" id="SSF55174">
    <property type="entry name" value="Alpha-L RNA-binding motif"/>
    <property type="match status" value="1"/>
</dbReference>
<evidence type="ECO:0000313" key="3">
    <source>
        <dbReference type="EMBL" id="NVN40298.1"/>
    </source>
</evidence>
<sequence length="105" mass="11595">MSRRGTPGGDGSSDGDAGEQRIDLWLWHARVARTRALCAAIAESGHVRLNRQRVEKAHMRVRAGDVVTLPSADRRQVRVLEVRAIAPRRGSATEAATLYRVIEEP</sequence>
<dbReference type="PROSITE" id="PS50889">
    <property type="entry name" value="S4"/>
    <property type="match status" value="1"/>
</dbReference>
<comment type="caution">
    <text evidence="3">The sequence shown here is derived from an EMBL/GenBank/DDBJ whole genome shotgun (WGS) entry which is preliminary data.</text>
</comment>
<protein>
    <submittedName>
        <fullName evidence="3">RNA-binding protein</fullName>
    </submittedName>
</protein>
<evidence type="ECO:0000313" key="4">
    <source>
        <dbReference type="Proteomes" id="UP000585665"/>
    </source>
</evidence>
<dbReference type="Pfam" id="PF01479">
    <property type="entry name" value="S4"/>
    <property type="match status" value="1"/>
</dbReference>
<organism evidence="3 4">
    <name type="scientific">Ameyamaea chiangmaiensis</name>
    <dbReference type="NCBI Taxonomy" id="442969"/>
    <lineage>
        <taxon>Bacteria</taxon>
        <taxon>Pseudomonadati</taxon>
        <taxon>Pseudomonadota</taxon>
        <taxon>Alphaproteobacteria</taxon>
        <taxon>Acetobacterales</taxon>
        <taxon>Acetobacteraceae</taxon>
        <taxon>Ameyamaea</taxon>
    </lineage>
</organism>
<keyword evidence="1" id="KW-0694">RNA-binding</keyword>
<dbReference type="EMBL" id="JABXXR010000036">
    <property type="protein sequence ID" value="NVN40298.1"/>
    <property type="molecule type" value="Genomic_DNA"/>
</dbReference>
<accession>A0A850P8R6</accession>
<evidence type="ECO:0000256" key="1">
    <source>
        <dbReference type="PROSITE-ProRule" id="PRU00182"/>
    </source>
</evidence>
<proteinExistence type="predicted"/>
<dbReference type="GO" id="GO:0003723">
    <property type="term" value="F:RNA binding"/>
    <property type="evidence" value="ECO:0007669"/>
    <property type="project" value="UniProtKB-KW"/>
</dbReference>
<reference evidence="3 4" key="1">
    <citation type="submission" date="2020-06" db="EMBL/GenBank/DDBJ databases">
        <title>Description of novel acetic acid bacteria.</title>
        <authorList>
            <person name="Sombolestani A."/>
        </authorList>
    </citation>
    <scope>NUCLEOTIDE SEQUENCE [LARGE SCALE GENOMIC DNA]</scope>
    <source>
        <strain evidence="3 4">LMG 27010</strain>
    </source>
</reference>
<dbReference type="RefSeq" id="WP_176613268.1">
    <property type="nucleotide sequence ID" value="NZ_JABXXR010000036.1"/>
</dbReference>